<dbReference type="Gene3D" id="2.60.220.50">
    <property type="match status" value="2"/>
</dbReference>
<evidence type="ECO:0000256" key="6">
    <source>
        <dbReference type="ARBA" id="ARBA00022729"/>
    </source>
</evidence>
<keyword evidence="7 19" id="KW-0378">Hydrolase</keyword>
<evidence type="ECO:0000256" key="8">
    <source>
        <dbReference type="ARBA" id="ARBA00022963"/>
    </source>
</evidence>
<dbReference type="Pfam" id="PF03403">
    <property type="entry name" value="PAF-AH_p_II"/>
    <property type="match status" value="1"/>
</dbReference>
<feature type="transmembrane region" description="Helical" evidence="14">
    <location>
        <begin position="770"/>
        <end position="794"/>
    </location>
</feature>
<sequence>MSLTLDEKFDITLTNPNSLTYAKYKTTFENAIDKSYKKMSGYKPGSVRVLGFRSGSVIVDFVISTMTNELDFTTANSALSQIITESGFKVAENAFAYSEEYDFIKNPGKIYPLQDLQLNCTLQTGIMGTIEWRVQGVDPILNPVKYKLLNNNRTLKVMSVNTSNSGKYECITKTNSLRNIQWQRIVIQPFPNIQVDPDKVYKCDSLSVLSLQCCAHSSYTIEWSSDFQSPLTPPGPGSGCIIYKYTVQKQDCEAGDKIVNFKCRLSDTSLSGFNYSSKHISINITQRAFSCADSHFGVGSVNQTAFRQCDAAEIGIQWAVCNKTGQWSRISNNCTLRVIQNLAEMAENLNIEEVPMYVSTLSNTAEKNAENITTVPVNLLKVVDLLSTIATISKKHSVTVDKSTMLDFLKTVDVITSDTAQATWSNFNNDNTKMNTSSLLLQSIESIGRTLANDTFSLKTSNIQLVKNLNNKIHEMFSANSTTQIRIAETGRTFPVTVIVFSALNSVLPVRSAADKRNGENLTCINGDVVVIEGESTINNVSLFLDVKNKSLGNPQCVFWNFSLLNGIGAWDSTGCQLKTKQNEMITCECNHTTSFSILMSPFFEPNDTLAYITYIGVGISIGSLVLCLIIEGLVWKSMLKNDTSYMRHVSTINIALSLMIADICFIIAAAIGKQGQKTPVDPCSTLTFFIHFFYLALFFWMLLSALLLLYRIVMVFYRLSKTAMITIAFGVGYGAPLMIAVVTVAVTAGNGGYIQEKDTCWLNWYKTKAMLAFVIPALAIVVINLLVIIIIVYKILSSGIGATTQRDEKHAILMIVRCVSILTPLFGLTWGFGIGTMVSPAFGIHLVFAFLNSLQSIVGETSSSKKRGYYHIFPRRWAQDIYVAEVMIEGNATMDVAPFVTEMIMAISATTSIISAEIIGECELVGDETTCWCSPNYIWSDLVCDTVTTCCNVYQCVANISDFTPMCVPQVNVTLNGFILMPAGTDLTVGLQDEFSKLNGFNSLTVTPVPTGQNFVVKLNATFQSVKVQDIITRMKAANLVIASMNVTSIGTYTCLLTNGTVSHSATGLLEVALLPDEINVTAIPPTANCSVGASTTVTVSCSIYTSSENYTVLINDSPATMSVNSPYVNYTITMTISCLTKTVLSVNATCQITNSLSQVIHSNRTIPILYPGDPFCLEEIGWPGTKGGEIATVLCTEPGKLGYLERRCDGSIWADPVNFCVKEALYLLASTASDFEKGIGATIDVAIAIFEIMRNNTATDNTYGDVTYTISILTTMGRASCLITFNDSLIPNLMESAGSLLNTSWVSGNLDRDYKLATTYLESVETLVKNIPMNTSDGYNSTNIQLQVCQNNSVCNKTVLNVDVSVSSSAAIVKTVGINGVSQYLSLTGFKESRCINMTVVGIASNNEPVNITMSFPLTTNDTEGNSQFCVFRNMTEDKWSKVGCTLKIISGNQSSCDCTHLTSFSMLMSKTPVNLPFLDQLTYIGLGISICSLIVFLIIEFLVWNAVVKSNLSHFRHMSLVNIAACLLIADCAFIASSFPNILSDTLCLILTIVKHFFFLGMFFWMLSLSMMLLHQLIFVFNPLRKSVYMPLAIIVGYFFPTVVVGTTYLYYNKRKDVTYYNRATCWLTYVSSMQGSLYAFLLPIGFIIFANICSMMVVISTLLKPAATENTKKDDKEAAKSVIKVIVFLTPVFGGTWILGLFLFLMDDNKVLKVIINYAFTVVNSLQVRDEIVKIVTSSGPEVDMGALRKSFRFASLRSARVSQRYLWRTTKQAMDRPIACAALFVAMKARSVNGTFFRLYYPCQTLGGSEEPNWIPCREYFNGIADFMKMSRALSERIFNYLFGSFKIPAVWNASFKEDGKYPVIIFSHGLGAFRTLYSAICVELASQGFIVAAVEHRDESASATFYYKEKSETNQSHHAPQETFRPASDKLVEEWMYYRRLKTGESEFVLRNNQVKQRADECIRALDLLIDINSGNSVKNILLSEWDWSKLKNCMDLCRIAVMGHSFGGATVIECLCKEVKFKCGVALDTWMFPLEEEIFPSVKQPIFFINSEKFHWAGNIMRMKKLDSAVIPRKMITIMGAVHQSFPDFTFLTGNWIGKLLKLKGEIDPHIAMDLCNRASLAFLQRHLSLEKDFNQWDHLIDGKDEHLIPGTNITLLQSSV</sequence>
<evidence type="ECO:0000256" key="13">
    <source>
        <dbReference type="ARBA" id="ARBA00023180"/>
    </source>
</evidence>
<dbReference type="SUPFAM" id="SSF82671">
    <property type="entry name" value="SEA domain"/>
    <property type="match status" value="1"/>
</dbReference>
<feature type="transmembrane region" description="Helical" evidence="14">
    <location>
        <begin position="1591"/>
        <end position="1615"/>
    </location>
</feature>
<dbReference type="FunFam" id="1.20.1070.10:FF:000058">
    <property type="entry name" value="Adhesion G protein-coupled receptor F5"/>
    <property type="match status" value="2"/>
</dbReference>
<dbReference type="PRINTS" id="PR00249">
    <property type="entry name" value="GPCRSECRETIN"/>
</dbReference>
<evidence type="ECO:0000256" key="12">
    <source>
        <dbReference type="ARBA" id="ARBA00023157"/>
    </source>
</evidence>
<dbReference type="PROSITE" id="PS50261">
    <property type="entry name" value="G_PROTEIN_RECEP_F2_4"/>
    <property type="match status" value="2"/>
</dbReference>
<organism evidence="19 20">
    <name type="scientific">Bagarius yarrelli</name>
    <name type="common">Goonch</name>
    <name type="synonym">Bagrus yarrelli</name>
    <dbReference type="NCBI Taxonomy" id="175774"/>
    <lineage>
        <taxon>Eukaryota</taxon>
        <taxon>Metazoa</taxon>
        <taxon>Chordata</taxon>
        <taxon>Craniata</taxon>
        <taxon>Vertebrata</taxon>
        <taxon>Euteleostomi</taxon>
        <taxon>Actinopterygii</taxon>
        <taxon>Neopterygii</taxon>
        <taxon>Teleostei</taxon>
        <taxon>Ostariophysi</taxon>
        <taxon>Siluriformes</taxon>
        <taxon>Sisoridae</taxon>
        <taxon>Sisorinae</taxon>
        <taxon>Bagarius</taxon>
    </lineage>
</organism>
<keyword evidence="4" id="KW-1003">Cell membrane</keyword>
<dbReference type="InterPro" id="IPR000832">
    <property type="entry name" value="GPCR_2_secretin-like"/>
</dbReference>
<feature type="domain" description="GAIN-B" evidence="16">
    <location>
        <begin position="1335"/>
        <end position="1477"/>
    </location>
</feature>
<dbReference type="PRINTS" id="PR01695">
    <property type="entry name" value="IGHEPTARCPTR"/>
</dbReference>
<feature type="domain" description="GAIN-B" evidence="16">
    <location>
        <begin position="454"/>
        <end position="606"/>
    </location>
</feature>
<evidence type="ECO:0000256" key="7">
    <source>
        <dbReference type="ARBA" id="ARBA00022801"/>
    </source>
</evidence>
<dbReference type="SUPFAM" id="SSF48726">
    <property type="entry name" value="Immunoglobulin"/>
    <property type="match status" value="1"/>
</dbReference>
<keyword evidence="6" id="KW-0732">Signal</keyword>
<dbReference type="Gene3D" id="3.40.50.1820">
    <property type="entry name" value="alpha/beta hydrolase"/>
    <property type="match status" value="1"/>
</dbReference>
<dbReference type="Gene3D" id="1.20.1070.10">
    <property type="entry name" value="Rhodopsin 7-helix transmembrane proteins"/>
    <property type="match status" value="2"/>
</dbReference>
<feature type="transmembrane region" description="Helical" evidence="14">
    <location>
        <begin position="693"/>
        <end position="714"/>
    </location>
</feature>
<feature type="transmembrane region" description="Helical" evidence="14">
    <location>
        <begin position="815"/>
        <end position="834"/>
    </location>
</feature>
<evidence type="ECO:0000256" key="14">
    <source>
        <dbReference type="SAM" id="Phobius"/>
    </source>
</evidence>
<dbReference type="InterPro" id="IPR008078">
    <property type="entry name" value="GPCR_2_Ig-hepta-like_rcpt"/>
</dbReference>
<keyword evidence="9 14" id="KW-1133">Transmembrane helix</keyword>
<dbReference type="FunFam" id="3.40.50.1820:FF:000062">
    <property type="entry name" value="Platelet-activating factor acetylhydrolase"/>
    <property type="match status" value="1"/>
</dbReference>
<keyword evidence="5 14" id="KW-0812">Transmembrane</keyword>
<evidence type="ECO:0000313" key="19">
    <source>
        <dbReference type="EMBL" id="TSN30247.1"/>
    </source>
</evidence>
<dbReference type="PANTHER" id="PTHR45813:SF4">
    <property type="entry name" value="ADHESION G PROTEIN-COUPLED RECEPTOR F5"/>
    <property type="match status" value="1"/>
</dbReference>
<keyword evidence="20" id="KW-1185">Reference proteome</keyword>
<dbReference type="InterPro" id="IPR051587">
    <property type="entry name" value="Adhesion_GPCR"/>
</dbReference>
<dbReference type="Pfam" id="PF01825">
    <property type="entry name" value="GPS"/>
    <property type="match status" value="2"/>
</dbReference>
<feature type="transmembrane region" description="Helical" evidence="14">
    <location>
        <begin position="726"/>
        <end position="750"/>
    </location>
</feature>
<dbReference type="Proteomes" id="UP000319801">
    <property type="component" value="Unassembled WGS sequence"/>
</dbReference>
<feature type="transmembrane region" description="Helical" evidence="14">
    <location>
        <begin position="1522"/>
        <end position="1540"/>
    </location>
</feature>
<dbReference type="InterPro" id="IPR000082">
    <property type="entry name" value="SEA_dom"/>
</dbReference>
<dbReference type="GO" id="GO:0003847">
    <property type="term" value="F:1-alkyl-2-acetylglycerophosphocholine esterase activity"/>
    <property type="evidence" value="ECO:0007669"/>
    <property type="project" value="UniProtKB-EC"/>
</dbReference>
<name>A0A556U6R3_BAGYA</name>
<dbReference type="GO" id="GO:0005886">
    <property type="term" value="C:plasma membrane"/>
    <property type="evidence" value="ECO:0007669"/>
    <property type="project" value="UniProtKB-SubCell"/>
</dbReference>
<dbReference type="OrthoDB" id="10040049at2759"/>
<dbReference type="PROSITE" id="PS50835">
    <property type="entry name" value="IG_LIKE"/>
    <property type="match status" value="1"/>
</dbReference>
<dbReference type="Gene3D" id="2.60.40.10">
    <property type="entry name" value="Immunoglobulins"/>
    <property type="match status" value="1"/>
</dbReference>
<evidence type="ECO:0000256" key="1">
    <source>
        <dbReference type="ARBA" id="ARBA00004651"/>
    </source>
</evidence>
<dbReference type="InterPro" id="IPR000203">
    <property type="entry name" value="GPS"/>
</dbReference>
<dbReference type="InterPro" id="IPR057244">
    <property type="entry name" value="GAIN_B"/>
</dbReference>
<dbReference type="PROSITE" id="PS50024">
    <property type="entry name" value="SEA"/>
    <property type="match status" value="1"/>
</dbReference>
<evidence type="ECO:0000256" key="11">
    <source>
        <dbReference type="ARBA" id="ARBA00023136"/>
    </source>
</evidence>
<comment type="subcellular location">
    <subcellularLocation>
        <location evidence="1">Cell membrane</location>
        <topology evidence="1">Multi-pass membrane protein</topology>
    </subcellularLocation>
</comment>
<feature type="domain" description="G-protein coupled receptors family 2 profile 2" evidence="17">
    <location>
        <begin position="610"/>
        <end position="859"/>
    </location>
</feature>
<comment type="similarity">
    <text evidence="2">Belongs to the G-protein coupled receptor 2 family. Adhesion G-protein coupled receptor (ADGR) subfamily.</text>
</comment>
<evidence type="ECO:0000256" key="9">
    <source>
        <dbReference type="ARBA" id="ARBA00022989"/>
    </source>
</evidence>
<dbReference type="GO" id="GO:0004930">
    <property type="term" value="F:G protein-coupled receptor activity"/>
    <property type="evidence" value="ECO:0007669"/>
    <property type="project" value="InterPro"/>
</dbReference>
<evidence type="ECO:0000256" key="4">
    <source>
        <dbReference type="ARBA" id="ARBA00022475"/>
    </source>
</evidence>
<proteinExistence type="inferred from homology"/>
<dbReference type="InterPro" id="IPR046338">
    <property type="entry name" value="GAIN_dom_sf"/>
</dbReference>
<comment type="caution">
    <text evidence="19">The sequence shown here is derived from an EMBL/GenBank/DDBJ whole genome shotgun (WGS) entry which is preliminary data.</text>
</comment>
<dbReference type="GO" id="GO:0007166">
    <property type="term" value="P:cell surface receptor signaling pathway"/>
    <property type="evidence" value="ECO:0007669"/>
    <property type="project" value="InterPro"/>
</dbReference>
<dbReference type="InterPro" id="IPR036364">
    <property type="entry name" value="SEA_dom_sf"/>
</dbReference>
<dbReference type="InterPro" id="IPR029058">
    <property type="entry name" value="AB_hydrolase_fold"/>
</dbReference>
<dbReference type="Pfam" id="PF00002">
    <property type="entry name" value="7tm_2"/>
    <property type="match status" value="2"/>
</dbReference>
<gene>
    <name evidence="19" type="ORF">Baya_9476</name>
</gene>
<dbReference type="InterPro" id="IPR013783">
    <property type="entry name" value="Ig-like_fold"/>
</dbReference>
<keyword evidence="13" id="KW-0325">Glycoprotein</keyword>
<feature type="transmembrane region" description="Helical" evidence="14">
    <location>
        <begin position="652"/>
        <end position="673"/>
    </location>
</feature>
<dbReference type="GO" id="GO:0007189">
    <property type="term" value="P:adenylate cyclase-activating G protein-coupled receptor signaling pathway"/>
    <property type="evidence" value="ECO:0007669"/>
    <property type="project" value="TreeGrafter"/>
</dbReference>
<feature type="transmembrane region" description="Helical" evidence="14">
    <location>
        <begin position="1641"/>
        <end position="1667"/>
    </location>
</feature>
<evidence type="ECO:0000259" key="18">
    <source>
        <dbReference type="PROSITE" id="PS50835"/>
    </source>
</evidence>
<feature type="transmembrane region" description="Helical" evidence="14">
    <location>
        <begin position="610"/>
        <end position="631"/>
    </location>
</feature>
<evidence type="ECO:0000256" key="10">
    <source>
        <dbReference type="ARBA" id="ARBA00023098"/>
    </source>
</evidence>
<feature type="transmembrane region" description="Helical" evidence="14">
    <location>
        <begin position="1486"/>
        <end position="1510"/>
    </location>
</feature>
<feature type="transmembrane region" description="Helical" evidence="14">
    <location>
        <begin position="1560"/>
        <end position="1584"/>
    </location>
</feature>
<evidence type="ECO:0000256" key="5">
    <source>
        <dbReference type="ARBA" id="ARBA00022692"/>
    </source>
</evidence>
<dbReference type="InterPro" id="IPR007110">
    <property type="entry name" value="Ig-like_dom"/>
</dbReference>
<feature type="domain" description="SEA" evidence="15">
    <location>
        <begin position="1"/>
        <end position="115"/>
    </location>
</feature>
<dbReference type="EC" id="3.1.1.47" evidence="3"/>
<keyword evidence="10" id="KW-0443">Lipid metabolism</keyword>
<feature type="transmembrane region" description="Helical" evidence="14">
    <location>
        <begin position="1687"/>
        <end position="1710"/>
    </location>
</feature>
<dbReference type="SMART" id="SM00303">
    <property type="entry name" value="GPS"/>
    <property type="match status" value="2"/>
</dbReference>
<accession>A0A556U6R3</accession>
<feature type="domain" description="Ig-like" evidence="18">
    <location>
        <begin position="114"/>
        <end position="181"/>
    </location>
</feature>
<dbReference type="EMBL" id="VCAZ01000055">
    <property type="protein sequence ID" value="TSN30247.1"/>
    <property type="molecule type" value="Genomic_DNA"/>
</dbReference>
<evidence type="ECO:0000259" key="16">
    <source>
        <dbReference type="PROSITE" id="PS50221"/>
    </source>
</evidence>
<evidence type="ECO:0000256" key="2">
    <source>
        <dbReference type="ARBA" id="ARBA00007343"/>
    </source>
</evidence>
<evidence type="ECO:0000256" key="3">
    <source>
        <dbReference type="ARBA" id="ARBA00013201"/>
    </source>
</evidence>
<evidence type="ECO:0000259" key="15">
    <source>
        <dbReference type="PROSITE" id="PS50024"/>
    </source>
</evidence>
<feature type="domain" description="G-protein coupled receptors family 2 profile 2" evidence="17">
    <location>
        <begin position="1481"/>
        <end position="1731"/>
    </location>
</feature>
<evidence type="ECO:0000313" key="20">
    <source>
        <dbReference type="Proteomes" id="UP000319801"/>
    </source>
</evidence>
<evidence type="ECO:0000259" key="17">
    <source>
        <dbReference type="PROSITE" id="PS50261"/>
    </source>
</evidence>
<keyword evidence="8" id="KW-0442">Lipid degradation</keyword>
<dbReference type="PROSITE" id="PS50221">
    <property type="entry name" value="GAIN_B"/>
    <property type="match status" value="2"/>
</dbReference>
<keyword evidence="11 14" id="KW-0472">Membrane</keyword>
<dbReference type="GO" id="GO:0016042">
    <property type="term" value="P:lipid catabolic process"/>
    <property type="evidence" value="ECO:0007669"/>
    <property type="project" value="UniProtKB-KW"/>
</dbReference>
<keyword evidence="12" id="KW-1015">Disulfide bond</keyword>
<dbReference type="SUPFAM" id="SSF53474">
    <property type="entry name" value="alpha/beta-Hydrolases"/>
    <property type="match status" value="1"/>
</dbReference>
<dbReference type="InterPro" id="IPR017981">
    <property type="entry name" value="GPCR_2-like_7TM"/>
</dbReference>
<reference evidence="19 20" key="1">
    <citation type="journal article" date="2019" name="Genome Biol. Evol.">
        <title>Whole-Genome Sequencing of the Giant Devil Catfish, Bagarius yarrelli.</title>
        <authorList>
            <person name="Jiang W."/>
            <person name="Lv Y."/>
            <person name="Cheng L."/>
            <person name="Yang K."/>
            <person name="Chao B."/>
            <person name="Wang X."/>
            <person name="Li Y."/>
            <person name="Pan X."/>
            <person name="You X."/>
            <person name="Zhang Y."/>
            <person name="Yang J."/>
            <person name="Li J."/>
            <person name="Zhang X."/>
            <person name="Liu S."/>
            <person name="Sun C."/>
            <person name="Yang J."/>
            <person name="Shi Q."/>
        </authorList>
    </citation>
    <scope>NUCLEOTIDE SEQUENCE [LARGE SCALE GENOMIC DNA]</scope>
    <source>
        <strain evidence="19">JWS20170419001</strain>
        <tissue evidence="19">Muscle</tissue>
    </source>
</reference>
<dbReference type="PANTHER" id="PTHR45813">
    <property type="entry name" value="IG-LIKE DOMAIN-CONTAINING PROTEIN"/>
    <property type="match status" value="1"/>
</dbReference>
<dbReference type="InterPro" id="IPR036179">
    <property type="entry name" value="Ig-like_dom_sf"/>
</dbReference>
<protein>
    <recommendedName>
        <fullName evidence="3">1-alkyl-2-acetylglycerophosphocholine esterase</fullName>
        <ecNumber evidence="3">3.1.1.47</ecNumber>
    </recommendedName>
</protein>